<protein>
    <submittedName>
        <fullName evidence="2">DUF2500 domain-containing protein</fullName>
    </submittedName>
</protein>
<evidence type="ECO:0000313" key="3">
    <source>
        <dbReference type="Proteomes" id="UP000824178"/>
    </source>
</evidence>
<keyword evidence="1" id="KW-1133">Transmembrane helix</keyword>
<comment type="caution">
    <text evidence="2">The sequence shown here is derived from an EMBL/GenBank/DDBJ whole genome shotgun (WGS) entry which is preliminary data.</text>
</comment>
<keyword evidence="1" id="KW-0812">Transmembrane</keyword>
<accession>A0A9E2NPK4</accession>
<evidence type="ECO:0000313" key="2">
    <source>
        <dbReference type="EMBL" id="MBU3818767.1"/>
    </source>
</evidence>
<keyword evidence="1" id="KW-0472">Membrane</keyword>
<sequence length="118" mass="13274">MGFFFGWFDVLFTLMFLLVFGLILLNVFRGLVTWNKNNNSPRLKVRARVAGKRQNVSHHHNAAGGMGAASTRYYATFEVESGDRMELQLSGTEYGLLAEGDQGELSFQGTRYLGFERA</sequence>
<dbReference type="Pfam" id="PF10694">
    <property type="entry name" value="DUF2500"/>
    <property type="match status" value="1"/>
</dbReference>
<reference evidence="2" key="1">
    <citation type="journal article" date="2021" name="PeerJ">
        <title>Extensive microbial diversity within the chicken gut microbiome revealed by metagenomics and culture.</title>
        <authorList>
            <person name="Gilroy R."/>
            <person name="Ravi A."/>
            <person name="Getino M."/>
            <person name="Pursley I."/>
            <person name="Horton D.L."/>
            <person name="Alikhan N.F."/>
            <person name="Baker D."/>
            <person name="Gharbi K."/>
            <person name="Hall N."/>
            <person name="Watson M."/>
            <person name="Adriaenssens E.M."/>
            <person name="Foster-Nyarko E."/>
            <person name="Jarju S."/>
            <person name="Secka A."/>
            <person name="Antonio M."/>
            <person name="Oren A."/>
            <person name="Chaudhuri R.R."/>
            <person name="La Ragione R."/>
            <person name="Hildebrand F."/>
            <person name="Pallen M.J."/>
        </authorList>
    </citation>
    <scope>NUCLEOTIDE SEQUENCE</scope>
    <source>
        <strain evidence="2">742</strain>
    </source>
</reference>
<gene>
    <name evidence="2" type="ORF">H9864_00040</name>
</gene>
<dbReference type="InterPro" id="IPR019635">
    <property type="entry name" value="DUF2500"/>
</dbReference>
<reference evidence="2" key="2">
    <citation type="submission" date="2021-04" db="EMBL/GenBank/DDBJ databases">
        <authorList>
            <person name="Gilroy R."/>
        </authorList>
    </citation>
    <scope>NUCLEOTIDE SEQUENCE</scope>
    <source>
        <strain evidence="2">742</strain>
    </source>
</reference>
<evidence type="ECO:0000256" key="1">
    <source>
        <dbReference type="SAM" id="Phobius"/>
    </source>
</evidence>
<feature type="transmembrane region" description="Helical" evidence="1">
    <location>
        <begin position="6"/>
        <end position="28"/>
    </location>
</feature>
<dbReference type="EMBL" id="JAHLFH010000002">
    <property type="protein sequence ID" value="MBU3818767.1"/>
    <property type="molecule type" value="Genomic_DNA"/>
</dbReference>
<organism evidence="2 3">
    <name type="scientific">Candidatus Faecalibacterium intestinavium</name>
    <dbReference type="NCBI Taxonomy" id="2838580"/>
    <lineage>
        <taxon>Bacteria</taxon>
        <taxon>Bacillati</taxon>
        <taxon>Bacillota</taxon>
        <taxon>Clostridia</taxon>
        <taxon>Eubacteriales</taxon>
        <taxon>Oscillospiraceae</taxon>
        <taxon>Faecalibacterium</taxon>
    </lineage>
</organism>
<dbReference type="Gene3D" id="2.40.50.660">
    <property type="match status" value="1"/>
</dbReference>
<dbReference type="AlphaFoldDB" id="A0A9E2NPK4"/>
<proteinExistence type="predicted"/>
<dbReference type="Proteomes" id="UP000824178">
    <property type="component" value="Unassembled WGS sequence"/>
</dbReference>
<name>A0A9E2NPK4_9FIRM</name>